<dbReference type="InterPro" id="IPR012337">
    <property type="entry name" value="RNaseH-like_sf"/>
</dbReference>
<dbReference type="Gene3D" id="3.30.420.10">
    <property type="entry name" value="Ribonuclease H-like superfamily/Ribonuclease H"/>
    <property type="match status" value="1"/>
</dbReference>
<dbReference type="PANTHER" id="PTHR47723:SF22">
    <property type="entry name" value="RNASE H TYPE-1 DOMAIN-CONTAINING PROTEIN"/>
    <property type="match status" value="1"/>
</dbReference>
<sequence length="164" mass="18058">MRQFGGFFPYRSQSDIRKSGLSGRLWCPPSVGWVKFNVCSMEIEDKVGCGGVLRDSDGVARALFSGPFAVKDFFAAEVGTISMALDLFLAMGWKGKSSLIIEFGSIEVFSWVENKGSRPWLLNTFFKEIEIGLSRVSNVSFSKVDKHGNKMAFALAIASLKRPG</sequence>
<dbReference type="Proteomes" id="UP001358586">
    <property type="component" value="Chromosome 11"/>
</dbReference>
<proteinExistence type="predicted"/>
<accession>A0ABR0N753</accession>
<dbReference type="SUPFAM" id="SSF53098">
    <property type="entry name" value="Ribonuclease H-like"/>
    <property type="match status" value="1"/>
</dbReference>
<dbReference type="InterPro" id="IPR036397">
    <property type="entry name" value="RNaseH_sf"/>
</dbReference>
<comment type="caution">
    <text evidence="2">The sequence shown here is derived from an EMBL/GenBank/DDBJ whole genome shotgun (WGS) entry which is preliminary data.</text>
</comment>
<name>A0ABR0N753_GOSAR</name>
<evidence type="ECO:0000259" key="1">
    <source>
        <dbReference type="Pfam" id="PF13456"/>
    </source>
</evidence>
<dbReference type="InterPro" id="IPR044730">
    <property type="entry name" value="RNase_H-like_dom_plant"/>
</dbReference>
<keyword evidence="3" id="KW-1185">Reference proteome</keyword>
<reference evidence="2 3" key="1">
    <citation type="submission" date="2023-03" db="EMBL/GenBank/DDBJ databases">
        <title>WGS of Gossypium arboreum.</title>
        <authorList>
            <person name="Yu D."/>
        </authorList>
    </citation>
    <scope>NUCLEOTIDE SEQUENCE [LARGE SCALE GENOMIC DNA]</scope>
    <source>
        <tissue evidence="2">Leaf</tissue>
    </source>
</reference>
<protein>
    <recommendedName>
        <fullName evidence="1">RNase H type-1 domain-containing protein</fullName>
    </recommendedName>
</protein>
<evidence type="ECO:0000313" key="3">
    <source>
        <dbReference type="Proteomes" id="UP001358586"/>
    </source>
</evidence>
<dbReference type="Pfam" id="PF13456">
    <property type="entry name" value="RVT_3"/>
    <property type="match status" value="1"/>
</dbReference>
<dbReference type="EMBL" id="JARKNE010000011">
    <property type="protein sequence ID" value="KAK5786103.1"/>
    <property type="molecule type" value="Genomic_DNA"/>
</dbReference>
<dbReference type="InterPro" id="IPR002156">
    <property type="entry name" value="RNaseH_domain"/>
</dbReference>
<dbReference type="PANTHER" id="PTHR47723">
    <property type="entry name" value="OS05G0353850 PROTEIN"/>
    <property type="match status" value="1"/>
</dbReference>
<dbReference type="InterPro" id="IPR053151">
    <property type="entry name" value="RNase_H-like"/>
</dbReference>
<organism evidence="2 3">
    <name type="scientific">Gossypium arboreum</name>
    <name type="common">Tree cotton</name>
    <name type="synonym">Gossypium nanking</name>
    <dbReference type="NCBI Taxonomy" id="29729"/>
    <lineage>
        <taxon>Eukaryota</taxon>
        <taxon>Viridiplantae</taxon>
        <taxon>Streptophyta</taxon>
        <taxon>Embryophyta</taxon>
        <taxon>Tracheophyta</taxon>
        <taxon>Spermatophyta</taxon>
        <taxon>Magnoliopsida</taxon>
        <taxon>eudicotyledons</taxon>
        <taxon>Gunneridae</taxon>
        <taxon>Pentapetalae</taxon>
        <taxon>rosids</taxon>
        <taxon>malvids</taxon>
        <taxon>Malvales</taxon>
        <taxon>Malvaceae</taxon>
        <taxon>Malvoideae</taxon>
        <taxon>Gossypium</taxon>
    </lineage>
</organism>
<dbReference type="CDD" id="cd06222">
    <property type="entry name" value="RNase_H_like"/>
    <property type="match status" value="1"/>
</dbReference>
<feature type="domain" description="RNase H type-1" evidence="1">
    <location>
        <begin position="46"/>
        <end position="156"/>
    </location>
</feature>
<gene>
    <name evidence="2" type="ORF">PVK06_040730</name>
</gene>
<evidence type="ECO:0000313" key="2">
    <source>
        <dbReference type="EMBL" id="KAK5786103.1"/>
    </source>
</evidence>